<feature type="domain" description="Abortive phage infection protein C-terminal" evidence="1">
    <location>
        <begin position="246"/>
        <end position="507"/>
    </location>
</feature>
<name>A0A6S6SIM6_9BACT</name>
<dbReference type="AlphaFoldDB" id="A0A6S6SIM6"/>
<dbReference type="Pfam" id="PF10592">
    <property type="entry name" value="AIPR"/>
    <property type="match status" value="1"/>
</dbReference>
<gene>
    <name evidence="2" type="ORF">HELGO_WM2766</name>
</gene>
<evidence type="ECO:0000313" key="2">
    <source>
        <dbReference type="EMBL" id="CAA6803212.1"/>
    </source>
</evidence>
<sequence length="569" mass="65997">MMNKELFINSYLDRIQEKFTLTKDFAFEIFSITALLDLSFDEVYQNVSTIVNANGEYDAGIDGIYIDEDDNECTMHVFQIKNSKGFGDNVLSKFVNDYRNIFVYGNSTNIRLNAKVTSFLERYTNIVSSGKIIDVKLYFIFSGEKEKNDQSIIQRHEEENDDLTIYDINDLYDRIDNLISENKKRKDVEFSFMAEKSNISLKRDPQALISFQIQNIKAINFRLSALDLCKLLDKEKELNKRIDTVFSDNIRGFLKYNKTNKNIKKTLDSDYSEYFPFLNNGITIISEKVKIPNDMQAGYYPIETKNPVIVNGLQTTSVIYDIYKEDSSKLDGVYVLIRLYETSDPDIVDKITDATNTQSPINYRDKVSNRDFNKYTKALFESQNIGYLVKRGETFENVLSKQLNESIQSDTVYKFWYATFQELPEVSKNSKSKILEEIFEASSDDKHKLHPLFNGDKDSAIYEQLFKSYKIYKFVIGKRNQNIGSDFINYADELLSYGLYKLDPLGEDFESTYPKVCAAISKIVQEEQVFLGTKNLTYSHNGYFKSSKSRYDLNKIMKFVEKGEGLFQS</sequence>
<protein>
    <recommendedName>
        <fullName evidence="1">Abortive phage infection protein C-terminal domain-containing protein</fullName>
    </recommendedName>
</protein>
<organism evidence="2">
    <name type="scientific">uncultured Sulfurovum sp</name>
    <dbReference type="NCBI Taxonomy" id="269237"/>
    <lineage>
        <taxon>Bacteria</taxon>
        <taxon>Pseudomonadati</taxon>
        <taxon>Campylobacterota</taxon>
        <taxon>Epsilonproteobacteria</taxon>
        <taxon>Campylobacterales</taxon>
        <taxon>Sulfurovaceae</taxon>
        <taxon>Sulfurovum</taxon>
        <taxon>environmental samples</taxon>
    </lineage>
</organism>
<dbReference type="InterPro" id="IPR018891">
    <property type="entry name" value="AIPR_C"/>
</dbReference>
<reference evidence="2" key="1">
    <citation type="submission" date="2020-01" db="EMBL/GenBank/DDBJ databases">
        <authorList>
            <person name="Meier V. D."/>
            <person name="Meier V D."/>
        </authorList>
    </citation>
    <scope>NUCLEOTIDE SEQUENCE</scope>
    <source>
        <strain evidence="2">HLG_WM_MAG_01</strain>
    </source>
</reference>
<evidence type="ECO:0000259" key="1">
    <source>
        <dbReference type="Pfam" id="PF10592"/>
    </source>
</evidence>
<dbReference type="EMBL" id="CACVAS010000030">
    <property type="protein sequence ID" value="CAA6803212.1"/>
    <property type="molecule type" value="Genomic_DNA"/>
</dbReference>
<proteinExistence type="predicted"/>
<accession>A0A6S6SIM6</accession>